<evidence type="ECO:0000256" key="10">
    <source>
        <dbReference type="ARBA" id="ARBA00037814"/>
    </source>
</evidence>
<feature type="compositionally biased region" description="Pro residues" evidence="12">
    <location>
        <begin position="103"/>
        <end position="112"/>
    </location>
</feature>
<dbReference type="OrthoDB" id="8961553at2759"/>
<gene>
    <name evidence="15" type="primary">CD99L2</name>
</gene>
<feature type="compositionally biased region" description="Basic and acidic residues" evidence="12">
    <location>
        <begin position="138"/>
        <end position="162"/>
    </location>
</feature>
<dbReference type="AlphaFoldDB" id="A0A8C5PV75"/>
<evidence type="ECO:0000256" key="2">
    <source>
        <dbReference type="ARBA" id="ARBA00008763"/>
    </source>
</evidence>
<dbReference type="GO" id="GO:0034109">
    <property type="term" value="P:homotypic cell-cell adhesion"/>
    <property type="evidence" value="ECO:0007669"/>
    <property type="project" value="TreeGrafter"/>
</dbReference>
<feature type="signal peptide" evidence="14">
    <location>
        <begin position="1"/>
        <end position="23"/>
    </location>
</feature>
<keyword evidence="6" id="KW-0130">Cell adhesion</keyword>
<dbReference type="Ensembl" id="ENSLLET00000029075.1">
    <property type="protein sequence ID" value="ENSLLEP00000027982.1"/>
    <property type="gene ID" value="ENSLLEG00000017773.1"/>
</dbReference>
<keyword evidence="3" id="KW-1003">Cell membrane</keyword>
<dbReference type="Pfam" id="PF12301">
    <property type="entry name" value="CD99L2"/>
    <property type="match status" value="1"/>
</dbReference>
<evidence type="ECO:0000256" key="14">
    <source>
        <dbReference type="SAM" id="SignalP"/>
    </source>
</evidence>
<dbReference type="GO" id="GO:0005886">
    <property type="term" value="C:plasma membrane"/>
    <property type="evidence" value="ECO:0007669"/>
    <property type="project" value="TreeGrafter"/>
</dbReference>
<evidence type="ECO:0000256" key="5">
    <source>
        <dbReference type="ARBA" id="ARBA00022729"/>
    </source>
</evidence>
<evidence type="ECO:0000256" key="4">
    <source>
        <dbReference type="ARBA" id="ARBA00022692"/>
    </source>
</evidence>
<protein>
    <recommendedName>
        <fullName evidence="11">CD99 antigen-like protein 2</fullName>
    </recommendedName>
</protein>
<dbReference type="GO" id="GO:0072683">
    <property type="term" value="P:T cell extravasation"/>
    <property type="evidence" value="ECO:0007669"/>
    <property type="project" value="TreeGrafter"/>
</dbReference>
<comment type="subcellular location">
    <subcellularLocation>
        <location evidence="1">Cell junction</location>
    </subcellularLocation>
    <subcellularLocation>
        <location evidence="10">Cell membrane</location>
        <topology evidence="10">Single-pass type I membrane protein</topology>
        <orientation evidence="10">Extracellular side</orientation>
    </subcellularLocation>
</comment>
<name>A0A8C5PV75_9ANUR</name>
<evidence type="ECO:0000256" key="13">
    <source>
        <dbReference type="SAM" id="Phobius"/>
    </source>
</evidence>
<evidence type="ECO:0000256" key="7">
    <source>
        <dbReference type="ARBA" id="ARBA00022949"/>
    </source>
</evidence>
<comment type="similarity">
    <text evidence="2">Belongs to the CD99 family.</text>
</comment>
<keyword evidence="16" id="KW-1185">Reference proteome</keyword>
<dbReference type="PANTHER" id="PTHR15076">
    <property type="entry name" value="CD99/MIC2 PROTEIN RELATED"/>
    <property type="match status" value="1"/>
</dbReference>
<feature type="chain" id="PRO_5034300753" description="CD99 antigen-like protein 2" evidence="14">
    <location>
        <begin position="24"/>
        <end position="287"/>
    </location>
</feature>
<keyword evidence="9 13" id="KW-0472">Membrane</keyword>
<proteinExistence type="inferred from homology"/>
<dbReference type="InterPro" id="IPR022078">
    <property type="entry name" value="CD99L2"/>
</dbReference>
<evidence type="ECO:0000256" key="3">
    <source>
        <dbReference type="ARBA" id="ARBA00022475"/>
    </source>
</evidence>
<feature type="transmembrane region" description="Helical" evidence="13">
    <location>
        <begin position="211"/>
        <end position="234"/>
    </location>
</feature>
<evidence type="ECO:0000256" key="6">
    <source>
        <dbReference type="ARBA" id="ARBA00022889"/>
    </source>
</evidence>
<evidence type="ECO:0000256" key="11">
    <source>
        <dbReference type="ARBA" id="ARBA00040427"/>
    </source>
</evidence>
<evidence type="ECO:0000313" key="16">
    <source>
        <dbReference type="Proteomes" id="UP000694569"/>
    </source>
</evidence>
<evidence type="ECO:0000313" key="15">
    <source>
        <dbReference type="Ensembl" id="ENSLLEP00000027982.1"/>
    </source>
</evidence>
<feature type="region of interest" description="Disordered" evidence="12">
    <location>
        <begin position="28"/>
        <end position="210"/>
    </location>
</feature>
<organism evidence="15 16">
    <name type="scientific">Leptobrachium leishanense</name>
    <name type="common">Leishan spiny toad</name>
    <dbReference type="NCBI Taxonomy" id="445787"/>
    <lineage>
        <taxon>Eukaryota</taxon>
        <taxon>Metazoa</taxon>
        <taxon>Chordata</taxon>
        <taxon>Craniata</taxon>
        <taxon>Vertebrata</taxon>
        <taxon>Euteleostomi</taxon>
        <taxon>Amphibia</taxon>
        <taxon>Batrachia</taxon>
        <taxon>Anura</taxon>
        <taxon>Pelobatoidea</taxon>
        <taxon>Megophryidae</taxon>
        <taxon>Leptobrachium</taxon>
    </lineage>
</organism>
<keyword evidence="5 14" id="KW-0732">Signal</keyword>
<reference evidence="15" key="1">
    <citation type="submission" date="2025-08" db="UniProtKB">
        <authorList>
            <consortium name="Ensembl"/>
        </authorList>
    </citation>
    <scope>IDENTIFICATION</scope>
</reference>
<evidence type="ECO:0000256" key="9">
    <source>
        <dbReference type="ARBA" id="ARBA00023136"/>
    </source>
</evidence>
<keyword evidence="4 13" id="KW-0812">Transmembrane</keyword>
<dbReference type="GeneTree" id="ENSGT00940000154344"/>
<dbReference type="PANTHER" id="PTHR15076:SF12">
    <property type="entry name" value="CD99 ANTIGEN-LIKE PROTEIN 2"/>
    <property type="match status" value="1"/>
</dbReference>
<dbReference type="GO" id="GO:2000391">
    <property type="term" value="P:positive regulation of neutrophil extravasation"/>
    <property type="evidence" value="ECO:0007669"/>
    <property type="project" value="TreeGrafter"/>
</dbReference>
<dbReference type="Proteomes" id="UP000694569">
    <property type="component" value="Unplaced"/>
</dbReference>
<evidence type="ECO:0000256" key="12">
    <source>
        <dbReference type="SAM" id="MobiDB-lite"/>
    </source>
</evidence>
<reference evidence="15" key="2">
    <citation type="submission" date="2025-09" db="UniProtKB">
        <authorList>
            <consortium name="Ensembl"/>
        </authorList>
    </citation>
    <scope>IDENTIFICATION</scope>
</reference>
<evidence type="ECO:0000256" key="8">
    <source>
        <dbReference type="ARBA" id="ARBA00022989"/>
    </source>
</evidence>
<keyword evidence="7" id="KW-0965">Cell junction</keyword>
<evidence type="ECO:0000256" key="1">
    <source>
        <dbReference type="ARBA" id="ARBA00004282"/>
    </source>
</evidence>
<keyword evidence="8 13" id="KW-1133">Transmembrane helix</keyword>
<sequence>MASRSSPWLLALALLSLAWAAYGGDYDDFNLEDALGPATTEKPKPKPQPPKVPGHKPAGDDFDLSDFFDTPSKTTTQPPRPPPKKTGDIDLSDFFDTPSKPTTKPPRPVTRPPPKKPDKPKNPGNKPAPNDFDLADALDDKNDPKGRGSKVKERDSPARDGDFTDSDLEDILGGGGYSPDKKKGGGGGGGSAGGHSADGDNSDTGGSAEPVTIAGVASGLAMALLGAVVSYISYQKKKFCFSIQQSLNAEYVKGEQAEGVVCEEPPVKYSAVEFQSAVPPTGDSSKV</sequence>
<accession>A0A8C5PV75</accession>